<gene>
    <name evidence="2" type="ORF">SI8410_17020879</name>
</gene>
<accession>A0A7I8LJG7</accession>
<dbReference type="OrthoDB" id="1933409at2759"/>
<evidence type="ECO:0000313" key="2">
    <source>
        <dbReference type="EMBL" id="CAA7410201.1"/>
    </source>
</evidence>
<name>A0A7I8LJG7_SPIIN</name>
<dbReference type="PANTHER" id="PTHR38522">
    <property type="entry name" value="PLASMA MEMBRANE-ASSOCIATED CATION-BINDING PROTEIN 1"/>
    <property type="match status" value="1"/>
</dbReference>
<dbReference type="Proteomes" id="UP000663760">
    <property type="component" value="Chromosome 17"/>
</dbReference>
<dbReference type="GO" id="GO:0005886">
    <property type="term" value="C:plasma membrane"/>
    <property type="evidence" value="ECO:0007669"/>
    <property type="project" value="InterPro"/>
</dbReference>
<dbReference type="Pfam" id="PF05558">
    <property type="entry name" value="DREPP"/>
    <property type="match status" value="1"/>
</dbReference>
<protein>
    <submittedName>
        <fullName evidence="2">Uncharacterized protein</fullName>
    </submittedName>
</protein>
<dbReference type="EMBL" id="LR746280">
    <property type="protein sequence ID" value="CAA7410201.1"/>
    <property type="molecule type" value="Genomic_DNA"/>
</dbReference>
<feature type="compositionally biased region" description="Low complexity" evidence="1">
    <location>
        <begin position="188"/>
        <end position="197"/>
    </location>
</feature>
<feature type="region of interest" description="Disordered" evidence="1">
    <location>
        <begin position="133"/>
        <end position="242"/>
    </location>
</feature>
<dbReference type="PANTHER" id="PTHR38522:SF2">
    <property type="entry name" value="PLASMA MEMBRANE-ASSOCIATED CATION-BINDING PROTEIN 1"/>
    <property type="match status" value="1"/>
</dbReference>
<evidence type="ECO:0000256" key="1">
    <source>
        <dbReference type="SAM" id="MobiDB-lite"/>
    </source>
</evidence>
<sequence length="242" mass="25356">MGYWKARVVPRIMKLFEKDGAKKAAAGEACKSFDDAKEEMNKAFEEKKRELQPKVIQIFEQSSAEIKATVREPTEAAVKNIPSAIAKLFEELSEIDFPGAKAAGEAATKCGVALIAGPVVFVLEKVVTLLPAEAPKPEEPDTGAAADGGGVETAPAEEEQKKEEEAPPAGVAVVVPKEEVPMTEEAPDAVVAAAPAEELQKKEDPKKEEAPSAAAVIPVEEEQKPVAAAPAPAPAKAAEGNA</sequence>
<dbReference type="InterPro" id="IPR008469">
    <property type="entry name" value="DREPP"/>
</dbReference>
<feature type="compositionally biased region" description="Low complexity" evidence="1">
    <location>
        <begin position="225"/>
        <end position="242"/>
    </location>
</feature>
<keyword evidence="3" id="KW-1185">Reference proteome</keyword>
<reference evidence="2" key="1">
    <citation type="submission" date="2020-02" db="EMBL/GenBank/DDBJ databases">
        <authorList>
            <person name="Scholz U."/>
            <person name="Mascher M."/>
            <person name="Fiebig A."/>
        </authorList>
    </citation>
    <scope>NUCLEOTIDE SEQUENCE</scope>
</reference>
<proteinExistence type="predicted"/>
<dbReference type="AlphaFoldDB" id="A0A7I8LJG7"/>
<evidence type="ECO:0000313" key="3">
    <source>
        <dbReference type="Proteomes" id="UP000663760"/>
    </source>
</evidence>
<feature type="compositionally biased region" description="Basic and acidic residues" evidence="1">
    <location>
        <begin position="198"/>
        <end position="210"/>
    </location>
</feature>
<organism evidence="2 3">
    <name type="scientific">Spirodela intermedia</name>
    <name type="common">Intermediate duckweed</name>
    <dbReference type="NCBI Taxonomy" id="51605"/>
    <lineage>
        <taxon>Eukaryota</taxon>
        <taxon>Viridiplantae</taxon>
        <taxon>Streptophyta</taxon>
        <taxon>Embryophyta</taxon>
        <taxon>Tracheophyta</taxon>
        <taxon>Spermatophyta</taxon>
        <taxon>Magnoliopsida</taxon>
        <taxon>Liliopsida</taxon>
        <taxon>Araceae</taxon>
        <taxon>Lemnoideae</taxon>
        <taxon>Spirodela</taxon>
    </lineage>
</organism>